<dbReference type="Proteomes" id="UP000015105">
    <property type="component" value="Chromosome 1D"/>
</dbReference>
<name>A0A452YAW9_AEGTS</name>
<dbReference type="AlphaFoldDB" id="A0A452YAW9"/>
<sequence length="257" mass="27324">VAAAPLLVLAGSGSSVANDLSQSKKQAGTAMDRVADLNTNMIDSLPMATFSLQEDQHVGVADGEVDPFTSSVSLLPVVVAGAQEDYQPYTGALPRAGSTITGGQVGPLPSRILGKLQEVQEGPPGFAATGALVAANVGGARQGTGRPMVDASGAETIWGHWKRYHREEMKERVKVQYAGVKHAKFGVVTPPNSMSDLSSRKVAFATILQSAARSKRRFAEDQEFFINMNNNSFESLEFRGSDDVSVSCKRVCVLRLI</sequence>
<reference evidence="1" key="5">
    <citation type="journal article" date="2021" name="G3 (Bethesda)">
        <title>Aegilops tauschii genome assembly Aet v5.0 features greater sequence contiguity and improved annotation.</title>
        <authorList>
            <person name="Wang L."/>
            <person name="Zhu T."/>
            <person name="Rodriguez J.C."/>
            <person name="Deal K.R."/>
            <person name="Dubcovsky J."/>
            <person name="McGuire P.E."/>
            <person name="Lux T."/>
            <person name="Spannagl M."/>
            <person name="Mayer K.F.X."/>
            <person name="Baldrich P."/>
            <person name="Meyers B.C."/>
            <person name="Huo N."/>
            <person name="Gu Y.Q."/>
            <person name="Zhou H."/>
            <person name="Devos K.M."/>
            <person name="Bennetzen J.L."/>
            <person name="Unver T."/>
            <person name="Budak H."/>
            <person name="Gulick P.J."/>
            <person name="Galiba G."/>
            <person name="Kalapos B."/>
            <person name="Nelson D.R."/>
            <person name="Li P."/>
            <person name="You F.M."/>
            <person name="Luo M.C."/>
            <person name="Dvorak J."/>
        </authorList>
    </citation>
    <scope>NUCLEOTIDE SEQUENCE [LARGE SCALE GENOMIC DNA]</scope>
    <source>
        <strain evidence="1">cv. AL8/78</strain>
    </source>
</reference>
<dbReference type="EnsemblPlants" id="AET1Gv20359300.6">
    <property type="protein sequence ID" value="AET1Gv20359300.6"/>
    <property type="gene ID" value="AET1Gv20359300"/>
</dbReference>
<protein>
    <submittedName>
        <fullName evidence="1">Uncharacterized protein</fullName>
    </submittedName>
</protein>
<proteinExistence type="predicted"/>
<dbReference type="Gramene" id="AET1Gv20359300.6">
    <property type="protein sequence ID" value="AET1Gv20359300.6"/>
    <property type="gene ID" value="AET1Gv20359300"/>
</dbReference>
<keyword evidence="2" id="KW-1185">Reference proteome</keyword>
<reference evidence="2" key="2">
    <citation type="journal article" date="2017" name="Nat. Plants">
        <title>The Aegilops tauschii genome reveals multiple impacts of transposons.</title>
        <authorList>
            <person name="Zhao G."/>
            <person name="Zou C."/>
            <person name="Li K."/>
            <person name="Wang K."/>
            <person name="Li T."/>
            <person name="Gao L."/>
            <person name="Zhang X."/>
            <person name="Wang H."/>
            <person name="Yang Z."/>
            <person name="Liu X."/>
            <person name="Jiang W."/>
            <person name="Mao L."/>
            <person name="Kong X."/>
            <person name="Jiao Y."/>
            <person name="Jia J."/>
        </authorList>
    </citation>
    <scope>NUCLEOTIDE SEQUENCE [LARGE SCALE GENOMIC DNA]</scope>
    <source>
        <strain evidence="2">cv. AL8/78</strain>
    </source>
</reference>
<evidence type="ECO:0000313" key="1">
    <source>
        <dbReference type="EnsemblPlants" id="AET1Gv20359300.6"/>
    </source>
</evidence>
<evidence type="ECO:0000313" key="2">
    <source>
        <dbReference type="Proteomes" id="UP000015105"/>
    </source>
</evidence>
<reference evidence="1" key="4">
    <citation type="submission" date="2019-03" db="UniProtKB">
        <authorList>
            <consortium name="EnsemblPlants"/>
        </authorList>
    </citation>
    <scope>IDENTIFICATION</scope>
</reference>
<reference evidence="2" key="1">
    <citation type="journal article" date="2014" name="Science">
        <title>Ancient hybridizations among the ancestral genomes of bread wheat.</title>
        <authorList>
            <consortium name="International Wheat Genome Sequencing Consortium,"/>
            <person name="Marcussen T."/>
            <person name="Sandve S.R."/>
            <person name="Heier L."/>
            <person name="Spannagl M."/>
            <person name="Pfeifer M."/>
            <person name="Jakobsen K.S."/>
            <person name="Wulff B.B."/>
            <person name="Steuernagel B."/>
            <person name="Mayer K.F."/>
            <person name="Olsen O.A."/>
        </authorList>
    </citation>
    <scope>NUCLEOTIDE SEQUENCE [LARGE SCALE GENOMIC DNA]</scope>
    <source>
        <strain evidence="2">cv. AL8/78</strain>
    </source>
</reference>
<reference evidence="1" key="3">
    <citation type="journal article" date="2017" name="Nature">
        <title>Genome sequence of the progenitor of the wheat D genome Aegilops tauschii.</title>
        <authorList>
            <person name="Luo M.C."/>
            <person name="Gu Y.Q."/>
            <person name="Puiu D."/>
            <person name="Wang H."/>
            <person name="Twardziok S.O."/>
            <person name="Deal K.R."/>
            <person name="Huo N."/>
            <person name="Zhu T."/>
            <person name="Wang L."/>
            <person name="Wang Y."/>
            <person name="McGuire P.E."/>
            <person name="Liu S."/>
            <person name="Long H."/>
            <person name="Ramasamy R.K."/>
            <person name="Rodriguez J.C."/>
            <person name="Van S.L."/>
            <person name="Yuan L."/>
            <person name="Wang Z."/>
            <person name="Xia Z."/>
            <person name="Xiao L."/>
            <person name="Anderson O.D."/>
            <person name="Ouyang S."/>
            <person name="Liang Y."/>
            <person name="Zimin A.V."/>
            <person name="Pertea G."/>
            <person name="Qi P."/>
            <person name="Bennetzen J.L."/>
            <person name="Dai X."/>
            <person name="Dawson M.W."/>
            <person name="Muller H.G."/>
            <person name="Kugler K."/>
            <person name="Rivarola-Duarte L."/>
            <person name="Spannagl M."/>
            <person name="Mayer K.F.X."/>
            <person name="Lu F.H."/>
            <person name="Bevan M.W."/>
            <person name="Leroy P."/>
            <person name="Li P."/>
            <person name="You F.M."/>
            <person name="Sun Q."/>
            <person name="Liu Z."/>
            <person name="Lyons E."/>
            <person name="Wicker T."/>
            <person name="Salzberg S.L."/>
            <person name="Devos K.M."/>
            <person name="Dvorak J."/>
        </authorList>
    </citation>
    <scope>NUCLEOTIDE SEQUENCE [LARGE SCALE GENOMIC DNA]</scope>
    <source>
        <strain evidence="1">cv. AL8/78</strain>
    </source>
</reference>
<accession>A0A452YAW9</accession>
<organism evidence="1 2">
    <name type="scientific">Aegilops tauschii subsp. strangulata</name>
    <name type="common">Goatgrass</name>
    <dbReference type="NCBI Taxonomy" id="200361"/>
    <lineage>
        <taxon>Eukaryota</taxon>
        <taxon>Viridiplantae</taxon>
        <taxon>Streptophyta</taxon>
        <taxon>Embryophyta</taxon>
        <taxon>Tracheophyta</taxon>
        <taxon>Spermatophyta</taxon>
        <taxon>Magnoliopsida</taxon>
        <taxon>Liliopsida</taxon>
        <taxon>Poales</taxon>
        <taxon>Poaceae</taxon>
        <taxon>BOP clade</taxon>
        <taxon>Pooideae</taxon>
        <taxon>Triticodae</taxon>
        <taxon>Triticeae</taxon>
        <taxon>Triticinae</taxon>
        <taxon>Aegilops</taxon>
    </lineage>
</organism>